<evidence type="ECO:0000256" key="2">
    <source>
        <dbReference type="SAM" id="Phobius"/>
    </source>
</evidence>
<feature type="transmembrane region" description="Helical" evidence="2">
    <location>
        <begin position="56"/>
        <end position="82"/>
    </location>
</feature>
<dbReference type="AlphaFoldDB" id="A0AAN6TSV5"/>
<dbReference type="EMBL" id="MU853241">
    <property type="protein sequence ID" value="KAK4120072.1"/>
    <property type="molecule type" value="Genomic_DNA"/>
</dbReference>
<dbReference type="GeneID" id="87826230"/>
<keyword evidence="2" id="KW-1133">Transmembrane helix</keyword>
<accession>A0AAN6TSV5</accession>
<feature type="compositionally biased region" description="Low complexity" evidence="1">
    <location>
        <begin position="210"/>
        <end position="248"/>
    </location>
</feature>
<sequence length="248" mass="27046">ERRPPKHFLFCFPWVKSRRIRSQILRCFVSGTFLALTLAIYLTLSLTKNINSNEFTILLILIIMFVTIFFCHSLIRLFMLVVKARKRDQMVQQGQLPEMAGSGGYAIPVEPIPVVLARDEEAAGIGSEATKTGPPAYGMWRESVRVDPNRLYWARNEHAQGEQVPNPTSSSASESTQSSISRTTVPRPPSYSSDDGVSYVVDARPRSIAPPRGGVPPVGSSHPAASVSSASYLGSSHPAGSVSSASWV</sequence>
<dbReference type="Proteomes" id="UP001302602">
    <property type="component" value="Unassembled WGS sequence"/>
</dbReference>
<gene>
    <name evidence="3" type="ORF">N657DRAFT_580447</name>
</gene>
<comment type="caution">
    <text evidence="3">The sequence shown here is derived from an EMBL/GenBank/DDBJ whole genome shotgun (WGS) entry which is preliminary data.</text>
</comment>
<feature type="non-terminal residue" evidence="3">
    <location>
        <position position="1"/>
    </location>
</feature>
<dbReference type="RefSeq" id="XP_062643844.1">
    <property type="nucleotide sequence ID" value="XM_062789460.1"/>
</dbReference>
<keyword evidence="2" id="KW-0812">Transmembrane</keyword>
<reference evidence="3" key="2">
    <citation type="submission" date="2023-05" db="EMBL/GenBank/DDBJ databases">
        <authorList>
            <consortium name="Lawrence Berkeley National Laboratory"/>
            <person name="Steindorff A."/>
            <person name="Hensen N."/>
            <person name="Bonometti L."/>
            <person name="Westerberg I."/>
            <person name="Brannstrom I.O."/>
            <person name="Guillou S."/>
            <person name="Cros-Aarteil S."/>
            <person name="Calhoun S."/>
            <person name="Haridas S."/>
            <person name="Kuo A."/>
            <person name="Mondo S."/>
            <person name="Pangilinan J."/>
            <person name="Riley R."/>
            <person name="Labutti K."/>
            <person name="Andreopoulos B."/>
            <person name="Lipzen A."/>
            <person name="Chen C."/>
            <person name="Yanf M."/>
            <person name="Daum C."/>
            <person name="Ng V."/>
            <person name="Clum A."/>
            <person name="Ohm R."/>
            <person name="Martin F."/>
            <person name="Silar P."/>
            <person name="Natvig D."/>
            <person name="Lalanne C."/>
            <person name="Gautier V."/>
            <person name="Ament-Velasquez S.L."/>
            <person name="Kruys A."/>
            <person name="Hutchinson M.I."/>
            <person name="Powell A.J."/>
            <person name="Barry K."/>
            <person name="Miller A.N."/>
            <person name="Grigoriev I.V."/>
            <person name="Debuchy R."/>
            <person name="Gladieux P."/>
            <person name="Thoren M.H."/>
            <person name="Johannesson H."/>
        </authorList>
    </citation>
    <scope>NUCLEOTIDE SEQUENCE</scope>
    <source>
        <strain evidence="3">CBS 731.68</strain>
    </source>
</reference>
<evidence type="ECO:0000313" key="4">
    <source>
        <dbReference type="Proteomes" id="UP001302602"/>
    </source>
</evidence>
<name>A0AAN6TSV5_9PEZI</name>
<evidence type="ECO:0000256" key="1">
    <source>
        <dbReference type="SAM" id="MobiDB-lite"/>
    </source>
</evidence>
<keyword evidence="4" id="KW-1185">Reference proteome</keyword>
<protein>
    <submittedName>
        <fullName evidence="3">Uncharacterized protein</fullName>
    </submittedName>
</protein>
<proteinExistence type="predicted"/>
<feature type="region of interest" description="Disordered" evidence="1">
    <location>
        <begin position="158"/>
        <end position="248"/>
    </location>
</feature>
<organism evidence="3 4">
    <name type="scientific">Parathielavia appendiculata</name>
    <dbReference type="NCBI Taxonomy" id="2587402"/>
    <lineage>
        <taxon>Eukaryota</taxon>
        <taxon>Fungi</taxon>
        <taxon>Dikarya</taxon>
        <taxon>Ascomycota</taxon>
        <taxon>Pezizomycotina</taxon>
        <taxon>Sordariomycetes</taxon>
        <taxon>Sordariomycetidae</taxon>
        <taxon>Sordariales</taxon>
        <taxon>Chaetomiaceae</taxon>
        <taxon>Parathielavia</taxon>
    </lineage>
</organism>
<keyword evidence="2" id="KW-0472">Membrane</keyword>
<reference evidence="3" key="1">
    <citation type="journal article" date="2023" name="Mol. Phylogenet. Evol.">
        <title>Genome-scale phylogeny and comparative genomics of the fungal order Sordariales.</title>
        <authorList>
            <person name="Hensen N."/>
            <person name="Bonometti L."/>
            <person name="Westerberg I."/>
            <person name="Brannstrom I.O."/>
            <person name="Guillou S."/>
            <person name="Cros-Aarteil S."/>
            <person name="Calhoun S."/>
            <person name="Haridas S."/>
            <person name="Kuo A."/>
            <person name="Mondo S."/>
            <person name="Pangilinan J."/>
            <person name="Riley R."/>
            <person name="LaButti K."/>
            <person name="Andreopoulos B."/>
            <person name="Lipzen A."/>
            <person name="Chen C."/>
            <person name="Yan M."/>
            <person name="Daum C."/>
            <person name="Ng V."/>
            <person name="Clum A."/>
            <person name="Steindorff A."/>
            <person name="Ohm R.A."/>
            <person name="Martin F."/>
            <person name="Silar P."/>
            <person name="Natvig D.O."/>
            <person name="Lalanne C."/>
            <person name="Gautier V."/>
            <person name="Ament-Velasquez S.L."/>
            <person name="Kruys A."/>
            <person name="Hutchinson M.I."/>
            <person name="Powell A.J."/>
            <person name="Barry K."/>
            <person name="Miller A.N."/>
            <person name="Grigoriev I.V."/>
            <person name="Debuchy R."/>
            <person name="Gladieux P."/>
            <person name="Hiltunen Thoren M."/>
            <person name="Johannesson H."/>
        </authorList>
    </citation>
    <scope>NUCLEOTIDE SEQUENCE</scope>
    <source>
        <strain evidence="3">CBS 731.68</strain>
    </source>
</reference>
<feature type="compositionally biased region" description="Low complexity" evidence="1">
    <location>
        <begin position="168"/>
        <end position="202"/>
    </location>
</feature>
<feature type="transmembrane region" description="Helical" evidence="2">
    <location>
        <begin position="24"/>
        <end position="44"/>
    </location>
</feature>
<evidence type="ECO:0000313" key="3">
    <source>
        <dbReference type="EMBL" id="KAK4120072.1"/>
    </source>
</evidence>